<dbReference type="InterPro" id="IPR045210">
    <property type="entry name" value="RING-Ubox_PUB"/>
</dbReference>
<dbReference type="FunFam" id="3.30.40.10:FF:000502">
    <property type="entry name" value="RING-type E3 ubiquitin transferase"/>
    <property type="match status" value="1"/>
</dbReference>
<dbReference type="Pfam" id="PF25598">
    <property type="entry name" value="ARM_PUB"/>
    <property type="match status" value="1"/>
</dbReference>
<evidence type="ECO:0000256" key="6">
    <source>
        <dbReference type="ARBA" id="ARBA00022786"/>
    </source>
</evidence>
<evidence type="ECO:0000256" key="4">
    <source>
        <dbReference type="ARBA" id="ARBA00022679"/>
    </source>
</evidence>
<evidence type="ECO:0000259" key="8">
    <source>
        <dbReference type="PROSITE" id="PS51698"/>
    </source>
</evidence>
<dbReference type="OrthoDB" id="10064100at2759"/>
<evidence type="ECO:0000313" key="10">
    <source>
        <dbReference type="Proteomes" id="UP000655225"/>
    </source>
</evidence>
<dbReference type="Gene3D" id="3.30.40.10">
    <property type="entry name" value="Zinc/RING finger domain, C3HC4 (zinc finger)"/>
    <property type="match status" value="1"/>
</dbReference>
<dbReference type="GO" id="GO:0061630">
    <property type="term" value="F:ubiquitin protein ligase activity"/>
    <property type="evidence" value="ECO:0007669"/>
    <property type="project" value="UniProtKB-UniRule"/>
</dbReference>
<dbReference type="CDD" id="cd16664">
    <property type="entry name" value="RING-Ubox_PUB"/>
    <property type="match status" value="1"/>
</dbReference>
<evidence type="ECO:0000256" key="3">
    <source>
        <dbReference type="ARBA" id="ARBA00004906"/>
    </source>
</evidence>
<dbReference type="InterPro" id="IPR058678">
    <property type="entry name" value="ARM_PUB"/>
</dbReference>
<accession>A0A834ZP79</accession>
<dbReference type="AlphaFoldDB" id="A0A834ZP79"/>
<dbReference type="SUPFAM" id="SSF48371">
    <property type="entry name" value="ARM repeat"/>
    <property type="match status" value="1"/>
</dbReference>
<evidence type="ECO:0000256" key="1">
    <source>
        <dbReference type="ARBA" id="ARBA00000900"/>
    </source>
</evidence>
<comment type="pathway">
    <text evidence="3 7">Protein modification; protein ubiquitination.</text>
</comment>
<comment type="function">
    <text evidence="2 7">Functions as an E3 ubiquitin ligase.</text>
</comment>
<dbReference type="PANTHER" id="PTHR22849:SF163">
    <property type="entry name" value="U-BOX DOMAIN-CONTAINING PROTEIN"/>
    <property type="match status" value="1"/>
</dbReference>
<dbReference type="PROSITE" id="PS51698">
    <property type="entry name" value="U_BOX"/>
    <property type="match status" value="1"/>
</dbReference>
<sequence length="547" mass="60750">MVKNDLFISVPSLFKCPISLDVMKSPVSLCTGVTYDRSSIQRWLDNGNNTCPATMQVLHSKDTVPNTTVHRLIQIWSDSVTHFSDTGDSPASSSPSLSQEQATVLIKKIENRSDNCFDCLSKILDFARDSDENRKFLAKIDGFVPVIVGVLGNVDVEIRVVEQVVRVLDLILTEYGDKEQLMRLILKGNPAISSSIVLVLQKGSLDSRIRSARLFEAIAVDAESKLLIAEKEGLLAELFSLVSSEMDLSAIEAGLSCLITVSMPRRTKVKIVRLGVVQILGKLISQTNSGVLITEKAMKLLEMVSTCTEGRTEICEDPLCIPAIVQKMLKVSNSATEHAVVILWSVCYLFRDKNAQEAVMKSNGLTKILLLMQSNCSLSVRQMSSDLLKIFQRDRSWIILPDHCIDAKTDQGKDPLARSGTDIGEINLSNEFRCFDHREGYEAIRDGFDVHRKPNRNMRGSSLHFSDCSEIAKSIKFSDRARGCDTVERLSSLPRSERAGGGDEEQRIDEDLVVDAEQLLAVSSSNVQRSTQDLTGKLKIMPFELRY</sequence>
<comment type="caution">
    <text evidence="9">The sequence shown here is derived from an EMBL/GenBank/DDBJ whole genome shotgun (WGS) entry which is preliminary data.</text>
</comment>
<dbReference type="InterPro" id="IPR045185">
    <property type="entry name" value="PUB22/23/24-like"/>
</dbReference>
<gene>
    <name evidence="9" type="ORF">HHK36_007940</name>
</gene>
<dbReference type="InterPro" id="IPR016024">
    <property type="entry name" value="ARM-type_fold"/>
</dbReference>
<dbReference type="Pfam" id="PF04564">
    <property type="entry name" value="U-box"/>
    <property type="match status" value="1"/>
</dbReference>
<keyword evidence="4 7" id="KW-0808">Transferase</keyword>
<dbReference type="OMA" id="FRVHTEL"/>
<dbReference type="GO" id="GO:0016567">
    <property type="term" value="P:protein ubiquitination"/>
    <property type="evidence" value="ECO:0007669"/>
    <property type="project" value="UniProtKB-UniRule"/>
</dbReference>
<dbReference type="Proteomes" id="UP000655225">
    <property type="component" value="Unassembled WGS sequence"/>
</dbReference>
<dbReference type="SUPFAM" id="SSF57850">
    <property type="entry name" value="RING/U-box"/>
    <property type="match status" value="1"/>
</dbReference>
<dbReference type="PANTHER" id="PTHR22849">
    <property type="entry name" value="WDSAM1 PROTEIN"/>
    <property type="match status" value="1"/>
</dbReference>
<feature type="domain" description="U-box" evidence="8">
    <location>
        <begin position="9"/>
        <end position="83"/>
    </location>
</feature>
<reference evidence="9 10" key="1">
    <citation type="submission" date="2020-04" db="EMBL/GenBank/DDBJ databases">
        <title>Plant Genome Project.</title>
        <authorList>
            <person name="Zhang R.-G."/>
        </authorList>
    </citation>
    <scope>NUCLEOTIDE SEQUENCE [LARGE SCALE GENOMIC DNA]</scope>
    <source>
        <strain evidence="9">YNK0</strain>
        <tissue evidence="9">Leaf</tissue>
    </source>
</reference>
<dbReference type="InterPro" id="IPR011989">
    <property type="entry name" value="ARM-like"/>
</dbReference>
<dbReference type="Gene3D" id="1.25.10.10">
    <property type="entry name" value="Leucine-rich Repeat Variant"/>
    <property type="match status" value="1"/>
</dbReference>
<evidence type="ECO:0000256" key="5">
    <source>
        <dbReference type="ARBA" id="ARBA00022737"/>
    </source>
</evidence>
<evidence type="ECO:0000256" key="7">
    <source>
        <dbReference type="RuleBase" id="RU369093"/>
    </source>
</evidence>
<proteinExistence type="predicted"/>
<dbReference type="EMBL" id="JABCRI010000005">
    <property type="protein sequence ID" value="KAF8405862.1"/>
    <property type="molecule type" value="Genomic_DNA"/>
</dbReference>
<dbReference type="UniPathway" id="UPA00143"/>
<evidence type="ECO:0000313" key="9">
    <source>
        <dbReference type="EMBL" id="KAF8405862.1"/>
    </source>
</evidence>
<name>A0A834ZP79_TETSI</name>
<keyword evidence="10" id="KW-1185">Reference proteome</keyword>
<dbReference type="SMART" id="SM00504">
    <property type="entry name" value="Ubox"/>
    <property type="match status" value="1"/>
</dbReference>
<evidence type="ECO:0000256" key="2">
    <source>
        <dbReference type="ARBA" id="ARBA00003861"/>
    </source>
</evidence>
<organism evidence="9 10">
    <name type="scientific">Tetracentron sinense</name>
    <name type="common">Spur-leaf</name>
    <dbReference type="NCBI Taxonomy" id="13715"/>
    <lineage>
        <taxon>Eukaryota</taxon>
        <taxon>Viridiplantae</taxon>
        <taxon>Streptophyta</taxon>
        <taxon>Embryophyta</taxon>
        <taxon>Tracheophyta</taxon>
        <taxon>Spermatophyta</taxon>
        <taxon>Magnoliopsida</taxon>
        <taxon>Trochodendrales</taxon>
        <taxon>Trochodendraceae</taxon>
        <taxon>Tetracentron</taxon>
    </lineage>
</organism>
<dbReference type="EC" id="2.3.2.27" evidence="7"/>
<keyword evidence="5" id="KW-0677">Repeat</keyword>
<dbReference type="InterPro" id="IPR013083">
    <property type="entry name" value="Znf_RING/FYVE/PHD"/>
</dbReference>
<protein>
    <recommendedName>
        <fullName evidence="7 8">U-box domain-containing protein</fullName>
        <ecNumber evidence="7">2.3.2.27</ecNumber>
    </recommendedName>
    <alternativeName>
        <fullName evidence="7">RING-type E3 ubiquitin transferase PUB</fullName>
    </alternativeName>
</protein>
<dbReference type="InterPro" id="IPR003613">
    <property type="entry name" value="Ubox_domain"/>
</dbReference>
<comment type="catalytic activity">
    <reaction evidence="1 7">
        <text>S-ubiquitinyl-[E2 ubiquitin-conjugating enzyme]-L-cysteine + [acceptor protein]-L-lysine = [E2 ubiquitin-conjugating enzyme]-L-cysteine + N(6)-ubiquitinyl-[acceptor protein]-L-lysine.</text>
        <dbReference type="EC" id="2.3.2.27"/>
    </reaction>
</comment>
<keyword evidence="6 7" id="KW-0833">Ubl conjugation pathway</keyword>